<evidence type="ECO:0000256" key="3">
    <source>
        <dbReference type="ARBA" id="ARBA00022448"/>
    </source>
</evidence>
<comment type="similarity">
    <text evidence="2 8">Belongs to the alanine or glycine:cation symporter (AGCS) (TC 2.A.25) family.</text>
</comment>
<feature type="transmembrane region" description="Helical" evidence="8">
    <location>
        <begin position="220"/>
        <end position="240"/>
    </location>
</feature>
<dbReference type="Gene3D" id="1.20.1740.10">
    <property type="entry name" value="Amino acid/polyamine transporter I"/>
    <property type="match status" value="1"/>
</dbReference>
<evidence type="ECO:0000256" key="5">
    <source>
        <dbReference type="ARBA" id="ARBA00022692"/>
    </source>
</evidence>
<accession>A0A420DKU0</accession>
<evidence type="ECO:0000256" key="6">
    <source>
        <dbReference type="ARBA" id="ARBA00022989"/>
    </source>
</evidence>
<dbReference type="AlphaFoldDB" id="A0A420DKU0"/>
<sequence length="456" mass="49226">MNTLNEFIADFSSFVWGLPLVILLIGGGIFLLIYSKFLPFRYLGHAIQILRGKYDNPNDSGQITHFQALTTALSSTIGMGNIAGVAVAISIGGPGAMFWMWVSAIVGMSTKFFTSTLAIMYRGKDSDDVLQGGPMYFIMEGLGKSWKPLAVMFSVFGMIGALPVVNVNQLTQAINDIILVPNGVEVSFVSNLTIAIVLVVLTSVVMFGGLKRISSTASKMVPSMVLLYFVFVMIILVSNYEVVPKYFLMLITDAFSAENYKGDPMLGGVLGALILHGIRRGAFSNEAGIGTAPLAHGAAKTNEPVREGLVAMLGPAIDTLVVCTLTALAILVTGVWETTGNNGVSLTASAFRETMPTIGPYLLMLCVFIFSISSLFSYSYYGTKCLSFLIGADKKHYYSYIYVLSIILAATTPFSLMLNLIDGVFALMAIPTMLATLILAPKVLKEIKAYTRKNLR</sequence>
<keyword evidence="10" id="KW-1185">Reference proteome</keyword>
<feature type="transmembrane region" description="Helical" evidence="8">
    <location>
        <begin position="98"/>
        <end position="121"/>
    </location>
</feature>
<feature type="transmembrane region" description="Helical" evidence="8">
    <location>
        <begin position="309"/>
        <end position="336"/>
    </location>
</feature>
<dbReference type="RefSeq" id="WP_120201094.1">
    <property type="nucleotide sequence ID" value="NZ_RAQJ01000003.1"/>
</dbReference>
<keyword evidence="6 8" id="KW-1133">Transmembrane helix</keyword>
<dbReference type="Proteomes" id="UP000284892">
    <property type="component" value="Unassembled WGS sequence"/>
</dbReference>
<evidence type="ECO:0000313" key="9">
    <source>
        <dbReference type="EMBL" id="RKE94777.1"/>
    </source>
</evidence>
<keyword evidence="5 8" id="KW-0812">Transmembrane</keyword>
<comment type="subcellular location">
    <subcellularLocation>
        <location evidence="1 8">Cell membrane</location>
        <topology evidence="1 8">Multi-pass membrane protein</topology>
    </subcellularLocation>
</comment>
<evidence type="ECO:0000256" key="8">
    <source>
        <dbReference type="RuleBase" id="RU363064"/>
    </source>
</evidence>
<evidence type="ECO:0000256" key="4">
    <source>
        <dbReference type="ARBA" id="ARBA00022475"/>
    </source>
</evidence>
<keyword evidence="8" id="KW-0769">Symport</keyword>
<evidence type="ECO:0000313" key="10">
    <source>
        <dbReference type="Proteomes" id="UP000284892"/>
    </source>
</evidence>
<evidence type="ECO:0000256" key="1">
    <source>
        <dbReference type="ARBA" id="ARBA00004651"/>
    </source>
</evidence>
<dbReference type="EMBL" id="RAQJ01000003">
    <property type="protein sequence ID" value="RKE94777.1"/>
    <property type="molecule type" value="Genomic_DNA"/>
</dbReference>
<keyword evidence="7 8" id="KW-0472">Membrane</keyword>
<feature type="transmembrane region" description="Helical" evidence="8">
    <location>
        <begin position="72"/>
        <end position="92"/>
    </location>
</feature>
<feature type="transmembrane region" description="Helical" evidence="8">
    <location>
        <begin position="188"/>
        <end position="208"/>
    </location>
</feature>
<dbReference type="GO" id="GO:0005283">
    <property type="term" value="F:amino acid:sodium symporter activity"/>
    <property type="evidence" value="ECO:0007669"/>
    <property type="project" value="InterPro"/>
</dbReference>
<feature type="transmembrane region" description="Helical" evidence="8">
    <location>
        <begin position="14"/>
        <end position="34"/>
    </location>
</feature>
<dbReference type="PANTHER" id="PTHR30330">
    <property type="entry name" value="AGSS FAMILY TRANSPORTER, SODIUM-ALANINE"/>
    <property type="match status" value="1"/>
</dbReference>
<feature type="transmembrane region" description="Helical" evidence="8">
    <location>
        <begin position="358"/>
        <end position="376"/>
    </location>
</feature>
<keyword evidence="3 8" id="KW-0813">Transport</keyword>
<name>A0A420DKU0_9FLAO</name>
<dbReference type="NCBIfam" id="TIGR00835">
    <property type="entry name" value="agcS"/>
    <property type="match status" value="1"/>
</dbReference>
<feature type="transmembrane region" description="Helical" evidence="8">
    <location>
        <begin position="149"/>
        <end position="168"/>
    </location>
</feature>
<dbReference type="PROSITE" id="PS00873">
    <property type="entry name" value="NA_ALANINE_SYMP"/>
    <property type="match status" value="1"/>
</dbReference>
<feature type="transmembrane region" description="Helical" evidence="8">
    <location>
        <begin position="397"/>
        <end position="418"/>
    </location>
</feature>
<evidence type="ECO:0000256" key="7">
    <source>
        <dbReference type="ARBA" id="ARBA00023136"/>
    </source>
</evidence>
<protein>
    <submittedName>
        <fullName evidence="9">AGCS family alanine or glycine:cation symporter</fullName>
    </submittedName>
</protein>
<reference evidence="9 10" key="1">
    <citation type="submission" date="2018-09" db="EMBL/GenBank/DDBJ databases">
        <title>Genomic Encyclopedia of Archaeal and Bacterial Type Strains, Phase II (KMG-II): from individual species to whole genera.</title>
        <authorList>
            <person name="Goeker M."/>
        </authorList>
    </citation>
    <scope>NUCLEOTIDE SEQUENCE [LARGE SCALE GENOMIC DNA]</scope>
    <source>
        <strain evidence="9 10">DSM 26283</strain>
    </source>
</reference>
<comment type="caution">
    <text evidence="9">The sequence shown here is derived from an EMBL/GenBank/DDBJ whole genome shotgun (WGS) entry which is preliminary data.</text>
</comment>
<proteinExistence type="inferred from homology"/>
<dbReference type="Pfam" id="PF01235">
    <property type="entry name" value="Na_Ala_symp"/>
    <property type="match status" value="1"/>
</dbReference>
<dbReference type="GO" id="GO:0005886">
    <property type="term" value="C:plasma membrane"/>
    <property type="evidence" value="ECO:0007669"/>
    <property type="project" value="UniProtKB-SubCell"/>
</dbReference>
<dbReference type="OrthoDB" id="9804874at2"/>
<gene>
    <name evidence="9" type="ORF">BXY80_1789</name>
</gene>
<organism evidence="9 10">
    <name type="scientific">Ichthyenterobacterium magnum</name>
    <dbReference type="NCBI Taxonomy" id="1230530"/>
    <lineage>
        <taxon>Bacteria</taxon>
        <taxon>Pseudomonadati</taxon>
        <taxon>Bacteroidota</taxon>
        <taxon>Flavobacteriia</taxon>
        <taxon>Flavobacteriales</taxon>
        <taxon>Flavobacteriaceae</taxon>
        <taxon>Ichthyenterobacterium</taxon>
    </lineage>
</organism>
<evidence type="ECO:0000256" key="2">
    <source>
        <dbReference type="ARBA" id="ARBA00009261"/>
    </source>
</evidence>
<dbReference type="InterPro" id="IPR001463">
    <property type="entry name" value="Na/Ala_symport"/>
</dbReference>
<dbReference type="PRINTS" id="PR00175">
    <property type="entry name" value="NAALASMPORT"/>
</dbReference>
<dbReference type="PANTHER" id="PTHR30330:SF3">
    <property type="entry name" value="TRANSCRIPTIONAL REGULATOR, LRP FAMILY"/>
    <property type="match status" value="1"/>
</dbReference>
<keyword evidence="4 8" id="KW-1003">Cell membrane</keyword>
<feature type="transmembrane region" description="Helical" evidence="8">
    <location>
        <begin position="424"/>
        <end position="444"/>
    </location>
</feature>